<dbReference type="OrthoDB" id="2330195at2"/>
<name>A0A0R1UKM5_9LACO</name>
<evidence type="ECO:0000313" key="3">
    <source>
        <dbReference type="Proteomes" id="UP000051084"/>
    </source>
</evidence>
<sequence length="321" mass="35551">MSQINLTAGRALFQSNKLVLKGETIVDGGLNADLLNAGEINTDRVTIGNGQSTLQLNSSELSIKDSNNASVYYGNGYIRTADQSGNTKHKILMSNFVNEANKKEDMLAISTSDRLVTNKKPQFKISAAGVWVTPSLFFEGGNSGDNWLGFSRAGADTVYFRTYDDTKQLFEVWCQAGFKQDVHIQGNTINGWQFWSDASHDMIAFGSRMTNNFTTVQAKSFAQMSTLSSKTNLTPVDAKEAIDKVKAVDMYSYQYKTDVQQGKNKRYASLIIDDVNEVSQYGAPKEFLSETGTAREDGSLVAYLTVVVQNLLKRVEELERK</sequence>
<feature type="domain" description="Peptidase S74" evidence="1">
    <location>
        <begin position="225"/>
        <end position="321"/>
    </location>
</feature>
<protein>
    <submittedName>
        <fullName evidence="2">Tail fiber</fullName>
    </submittedName>
</protein>
<evidence type="ECO:0000313" key="2">
    <source>
        <dbReference type="EMBL" id="KRL91843.1"/>
    </source>
</evidence>
<reference evidence="2 3" key="1">
    <citation type="journal article" date="2015" name="Genome Announc.">
        <title>Expanding the biotechnology potential of lactobacilli through comparative genomics of 213 strains and associated genera.</title>
        <authorList>
            <person name="Sun Z."/>
            <person name="Harris H.M."/>
            <person name="McCann A."/>
            <person name="Guo C."/>
            <person name="Argimon S."/>
            <person name="Zhang W."/>
            <person name="Yang X."/>
            <person name="Jeffery I.B."/>
            <person name="Cooney J.C."/>
            <person name="Kagawa T.F."/>
            <person name="Liu W."/>
            <person name="Song Y."/>
            <person name="Salvetti E."/>
            <person name="Wrobel A."/>
            <person name="Rasinkangas P."/>
            <person name="Parkhill J."/>
            <person name="Rea M.C."/>
            <person name="O'Sullivan O."/>
            <person name="Ritari J."/>
            <person name="Douillard F.P."/>
            <person name="Paul Ross R."/>
            <person name="Yang R."/>
            <person name="Briner A.E."/>
            <person name="Felis G.E."/>
            <person name="de Vos W.M."/>
            <person name="Barrangou R."/>
            <person name="Klaenhammer T.R."/>
            <person name="Caufield P.W."/>
            <person name="Cui Y."/>
            <person name="Zhang H."/>
            <person name="O'Toole P.W."/>
        </authorList>
    </citation>
    <scope>NUCLEOTIDE SEQUENCE [LARGE SCALE GENOMIC DNA]</scope>
    <source>
        <strain evidence="2 3">DSM 18793</strain>
    </source>
</reference>
<accession>A0A0R1UKM5</accession>
<dbReference type="PROSITE" id="PS51688">
    <property type="entry name" value="ICA"/>
    <property type="match status" value="1"/>
</dbReference>
<dbReference type="Pfam" id="PF13884">
    <property type="entry name" value="Peptidase_S74"/>
    <property type="match status" value="1"/>
</dbReference>
<evidence type="ECO:0000259" key="1">
    <source>
        <dbReference type="PROSITE" id="PS51688"/>
    </source>
</evidence>
<comment type="caution">
    <text evidence="2">The sequence shown here is derived from an EMBL/GenBank/DDBJ whole genome shotgun (WGS) entry which is preliminary data.</text>
</comment>
<dbReference type="Proteomes" id="UP000051084">
    <property type="component" value="Unassembled WGS sequence"/>
</dbReference>
<proteinExistence type="predicted"/>
<dbReference type="EMBL" id="AZGC01000067">
    <property type="protein sequence ID" value="KRL91843.1"/>
    <property type="molecule type" value="Genomic_DNA"/>
</dbReference>
<dbReference type="PATRIC" id="fig|1423742.4.peg.636"/>
<keyword evidence="3" id="KW-1185">Reference proteome</keyword>
<dbReference type="InterPro" id="IPR030392">
    <property type="entry name" value="S74_ICA"/>
</dbReference>
<gene>
    <name evidence="2" type="ORF">FC21_GL000613</name>
</gene>
<organism evidence="2 3">
    <name type="scientific">Limosilactobacillus equigenerosi DSM 18793 = JCM 14505</name>
    <dbReference type="NCBI Taxonomy" id="1423742"/>
    <lineage>
        <taxon>Bacteria</taxon>
        <taxon>Bacillati</taxon>
        <taxon>Bacillota</taxon>
        <taxon>Bacilli</taxon>
        <taxon>Lactobacillales</taxon>
        <taxon>Lactobacillaceae</taxon>
        <taxon>Limosilactobacillus</taxon>
    </lineage>
</organism>
<dbReference type="AlphaFoldDB" id="A0A0R1UKM5"/>